<keyword evidence="2" id="KW-1185">Reference proteome</keyword>
<reference evidence="1 2" key="1">
    <citation type="submission" date="2021-06" db="EMBL/GenBank/DDBJ databases">
        <title>Caerostris darwini draft genome.</title>
        <authorList>
            <person name="Kono N."/>
            <person name="Arakawa K."/>
        </authorList>
    </citation>
    <scope>NUCLEOTIDE SEQUENCE [LARGE SCALE GENOMIC DNA]</scope>
</reference>
<sequence>MKTLSSKVKVAKDSGYIQIFSNIKPHVVTISDLGLILYWKRNANLAAQCGRLRLFTFPVGAEFGVDPVAVVVASSSPMSLVDQEEWKVQGPLRVGVEAMARCFFGWADESSATVQKTWLKMCRENDVEANSSLLRENDVEADSCLLRENGVEADSS</sequence>
<organism evidence="1 2">
    <name type="scientific">Caerostris darwini</name>
    <dbReference type="NCBI Taxonomy" id="1538125"/>
    <lineage>
        <taxon>Eukaryota</taxon>
        <taxon>Metazoa</taxon>
        <taxon>Ecdysozoa</taxon>
        <taxon>Arthropoda</taxon>
        <taxon>Chelicerata</taxon>
        <taxon>Arachnida</taxon>
        <taxon>Araneae</taxon>
        <taxon>Araneomorphae</taxon>
        <taxon>Entelegynae</taxon>
        <taxon>Araneoidea</taxon>
        <taxon>Araneidae</taxon>
        <taxon>Caerostris</taxon>
    </lineage>
</organism>
<gene>
    <name evidence="1" type="ORF">CDAR_59901</name>
</gene>
<proteinExistence type="predicted"/>
<dbReference type="EMBL" id="BPLQ01006523">
    <property type="protein sequence ID" value="GIY23258.1"/>
    <property type="molecule type" value="Genomic_DNA"/>
</dbReference>
<accession>A0AAV4RLZ4</accession>
<comment type="caution">
    <text evidence="1">The sequence shown here is derived from an EMBL/GenBank/DDBJ whole genome shotgun (WGS) entry which is preliminary data.</text>
</comment>
<name>A0AAV4RLZ4_9ARAC</name>
<evidence type="ECO:0000313" key="2">
    <source>
        <dbReference type="Proteomes" id="UP001054837"/>
    </source>
</evidence>
<dbReference type="AlphaFoldDB" id="A0AAV4RLZ4"/>
<dbReference type="Proteomes" id="UP001054837">
    <property type="component" value="Unassembled WGS sequence"/>
</dbReference>
<evidence type="ECO:0000313" key="1">
    <source>
        <dbReference type="EMBL" id="GIY23258.1"/>
    </source>
</evidence>
<protein>
    <submittedName>
        <fullName evidence="1">Uncharacterized protein</fullName>
    </submittedName>
</protein>